<dbReference type="Gene3D" id="1.20.120.850">
    <property type="entry name" value="SWI2/SNF2 ATPases, N-terminal domain"/>
    <property type="match status" value="1"/>
</dbReference>
<feature type="region of interest" description="Disordered" evidence="1">
    <location>
        <begin position="33"/>
        <end position="63"/>
    </location>
</feature>
<evidence type="ECO:0000259" key="2">
    <source>
        <dbReference type="PROSITE" id="PS51192"/>
    </source>
</evidence>
<feature type="domain" description="Helicase ATP-binding" evidence="2">
    <location>
        <begin position="117"/>
        <end position="276"/>
    </location>
</feature>
<dbReference type="InterPro" id="IPR000330">
    <property type="entry name" value="SNF2_N"/>
</dbReference>
<dbReference type="Gramene" id="TKW13759">
    <property type="protein sequence ID" value="TKW13759"/>
    <property type="gene ID" value="SEVIR_5G121850v2"/>
</dbReference>
<dbReference type="Gene3D" id="3.40.50.10810">
    <property type="entry name" value="Tandem AAA-ATPase domain"/>
    <property type="match status" value="1"/>
</dbReference>
<name>A0A4U6UIV1_SETVI</name>
<sequence length="442" mass="50235">MVVPRKTKEAEITEQDSLVLGAGNKMHPVHPADKCKGPIQPVDKGASDEKHPVRTIDKGKGPAWPVNIGANGNQAEHVLPDLQMHPFGGNMDKVCIVPGRLYQKLQPHQQEGLHWLWRIYCQHSGGIVADDMGMGKTLQTVAFLSGLLHSDIIRRAMIIVPVSVLVSWSEELTNAGLAKHFHIYHGSGERGLQIVNERGGILVTTYETYGSKFKELTAVDWDYTILDEAHRIKNLISNVRKQVDNIECRKKLLLTGTPLPRNLLDIFSLMKFIKPDVLGDQHTFHKKYMRPVELGQYLNSTERNKKRFIKALASCRKEISPYILRRTKSVLIESGELPCKKTELIVWLRLTELQAEIYSRFCKIIDQESHAWYDEDKSTITQGVICRHICNGPELLLEAIDRGQGNSVRRLAKRLLESFDHEVWKKYKNSCKISFILDLVAQ</sequence>
<dbReference type="PANTHER" id="PTHR45629:SF7">
    <property type="entry name" value="DNA EXCISION REPAIR PROTEIN ERCC-6-RELATED"/>
    <property type="match status" value="1"/>
</dbReference>
<organism evidence="3 4">
    <name type="scientific">Setaria viridis</name>
    <name type="common">Green bristlegrass</name>
    <name type="synonym">Setaria italica subsp. viridis</name>
    <dbReference type="NCBI Taxonomy" id="4556"/>
    <lineage>
        <taxon>Eukaryota</taxon>
        <taxon>Viridiplantae</taxon>
        <taxon>Streptophyta</taxon>
        <taxon>Embryophyta</taxon>
        <taxon>Tracheophyta</taxon>
        <taxon>Spermatophyta</taxon>
        <taxon>Magnoliopsida</taxon>
        <taxon>Liliopsida</taxon>
        <taxon>Poales</taxon>
        <taxon>Poaceae</taxon>
        <taxon>PACMAD clade</taxon>
        <taxon>Panicoideae</taxon>
        <taxon>Panicodae</taxon>
        <taxon>Paniceae</taxon>
        <taxon>Cenchrinae</taxon>
        <taxon>Setaria</taxon>
    </lineage>
</organism>
<accession>A0A4U6UIV1</accession>
<evidence type="ECO:0000256" key="1">
    <source>
        <dbReference type="SAM" id="MobiDB-lite"/>
    </source>
</evidence>
<dbReference type="OMA" id="NICAIMS"/>
<dbReference type="SMART" id="SM00487">
    <property type="entry name" value="DEXDc"/>
    <property type="match status" value="1"/>
</dbReference>
<dbReference type="GO" id="GO:0015616">
    <property type="term" value="F:DNA translocase activity"/>
    <property type="evidence" value="ECO:0007669"/>
    <property type="project" value="TreeGrafter"/>
</dbReference>
<dbReference type="Proteomes" id="UP000298652">
    <property type="component" value="Chromosome 5"/>
</dbReference>
<dbReference type="InterPro" id="IPR027417">
    <property type="entry name" value="P-loop_NTPase"/>
</dbReference>
<dbReference type="Pfam" id="PF00176">
    <property type="entry name" value="SNF2-rel_dom"/>
    <property type="match status" value="1"/>
</dbReference>
<gene>
    <name evidence="3" type="ORF">SEVIR_5G121850v2</name>
</gene>
<feature type="compositionally biased region" description="Basic and acidic residues" evidence="1">
    <location>
        <begin position="45"/>
        <end position="60"/>
    </location>
</feature>
<dbReference type="AlphaFoldDB" id="A0A4U6UIV1"/>
<evidence type="ECO:0000313" key="3">
    <source>
        <dbReference type="EMBL" id="TKW13759.1"/>
    </source>
</evidence>
<dbReference type="InterPro" id="IPR038718">
    <property type="entry name" value="SNF2-like_sf"/>
</dbReference>
<dbReference type="EMBL" id="CM016556">
    <property type="protein sequence ID" value="TKW13759.1"/>
    <property type="molecule type" value="Genomic_DNA"/>
</dbReference>
<dbReference type="PANTHER" id="PTHR45629">
    <property type="entry name" value="SNF2/RAD54 FAMILY MEMBER"/>
    <property type="match status" value="1"/>
</dbReference>
<dbReference type="SUPFAM" id="SSF52540">
    <property type="entry name" value="P-loop containing nucleoside triphosphate hydrolases"/>
    <property type="match status" value="1"/>
</dbReference>
<dbReference type="Gene3D" id="3.40.50.300">
    <property type="entry name" value="P-loop containing nucleotide triphosphate hydrolases"/>
    <property type="match status" value="1"/>
</dbReference>
<dbReference type="InterPro" id="IPR014001">
    <property type="entry name" value="Helicase_ATP-bd"/>
</dbReference>
<keyword evidence="4" id="KW-1185">Reference proteome</keyword>
<protein>
    <recommendedName>
        <fullName evidence="2">Helicase ATP-binding domain-containing protein</fullName>
    </recommendedName>
</protein>
<dbReference type="PROSITE" id="PS51192">
    <property type="entry name" value="HELICASE_ATP_BIND_1"/>
    <property type="match status" value="1"/>
</dbReference>
<dbReference type="GO" id="GO:0005524">
    <property type="term" value="F:ATP binding"/>
    <property type="evidence" value="ECO:0007669"/>
    <property type="project" value="InterPro"/>
</dbReference>
<dbReference type="InterPro" id="IPR050496">
    <property type="entry name" value="SNF2_RAD54_helicase_repair"/>
</dbReference>
<proteinExistence type="predicted"/>
<reference evidence="3" key="1">
    <citation type="submission" date="2019-03" db="EMBL/GenBank/DDBJ databases">
        <title>WGS assembly of Setaria viridis.</title>
        <authorList>
            <person name="Huang P."/>
            <person name="Jenkins J."/>
            <person name="Grimwood J."/>
            <person name="Barry K."/>
            <person name="Healey A."/>
            <person name="Mamidi S."/>
            <person name="Sreedasyam A."/>
            <person name="Shu S."/>
            <person name="Feldman M."/>
            <person name="Wu J."/>
            <person name="Yu Y."/>
            <person name="Chen C."/>
            <person name="Johnson J."/>
            <person name="Rokhsar D."/>
            <person name="Baxter I."/>
            <person name="Schmutz J."/>
            <person name="Brutnell T."/>
            <person name="Kellogg E."/>
        </authorList>
    </citation>
    <scope>NUCLEOTIDE SEQUENCE [LARGE SCALE GENOMIC DNA]</scope>
</reference>
<evidence type="ECO:0000313" key="4">
    <source>
        <dbReference type="Proteomes" id="UP000298652"/>
    </source>
</evidence>